<dbReference type="EnsemblMetazoa" id="AATE009079-RA">
    <property type="protein sequence ID" value="AATE009079-PA.1"/>
    <property type="gene ID" value="AATE009079"/>
</dbReference>
<reference evidence="1" key="1">
    <citation type="submission" date="2022-08" db="UniProtKB">
        <authorList>
            <consortium name="EnsemblMetazoa"/>
        </authorList>
    </citation>
    <scope>IDENTIFICATION</scope>
    <source>
        <strain evidence="1">EBRO</strain>
    </source>
</reference>
<organism evidence="1">
    <name type="scientific">Anopheles atroparvus</name>
    <name type="common">European mosquito</name>
    <dbReference type="NCBI Taxonomy" id="41427"/>
    <lineage>
        <taxon>Eukaryota</taxon>
        <taxon>Metazoa</taxon>
        <taxon>Ecdysozoa</taxon>
        <taxon>Arthropoda</taxon>
        <taxon>Hexapoda</taxon>
        <taxon>Insecta</taxon>
        <taxon>Pterygota</taxon>
        <taxon>Neoptera</taxon>
        <taxon>Endopterygota</taxon>
        <taxon>Diptera</taxon>
        <taxon>Nematocera</taxon>
        <taxon>Culicoidea</taxon>
        <taxon>Culicidae</taxon>
        <taxon>Anophelinae</taxon>
        <taxon>Anopheles</taxon>
    </lineage>
</organism>
<dbReference type="AlphaFoldDB" id="A0A182J0L7"/>
<name>A0A182J0L7_ANOAO</name>
<accession>A0A182J0L7</accession>
<dbReference type="VEuPathDB" id="VectorBase:AATE009079"/>
<proteinExistence type="predicted"/>
<protein>
    <submittedName>
        <fullName evidence="1">Uncharacterized protein</fullName>
    </submittedName>
</protein>
<sequence>MARGSPLEIECTVFSLQPVSPSQVNARLMTDDQLDGERPELAANGGEIMGWSKSGRSFYREPPPKPVNARLMTDDQLDGERPELAANGGEIMGWSKSGRSFYREPPPKPVTF</sequence>
<evidence type="ECO:0000313" key="1">
    <source>
        <dbReference type="EnsemblMetazoa" id="AATE009079-PA.1"/>
    </source>
</evidence>